<keyword evidence="2" id="KW-1185">Reference proteome</keyword>
<gene>
    <name evidence="1" type="ORF">G6F64_015372</name>
</gene>
<comment type="caution">
    <text evidence="1">The sequence shown here is derived from an EMBL/GenBank/DDBJ whole genome shotgun (WGS) entry which is preliminary data.</text>
</comment>
<proteinExistence type="predicted"/>
<dbReference type="EMBL" id="JAANQT010013161">
    <property type="protein sequence ID" value="KAG1273341.1"/>
    <property type="molecule type" value="Genomic_DNA"/>
</dbReference>
<evidence type="ECO:0000313" key="1">
    <source>
        <dbReference type="EMBL" id="KAG1273341.1"/>
    </source>
</evidence>
<reference evidence="1" key="1">
    <citation type="journal article" date="2020" name="Microb. Genom.">
        <title>Genetic diversity of clinical and environmental Mucorales isolates obtained from an investigation of mucormycosis cases among solid organ transplant recipients.</title>
        <authorList>
            <person name="Nguyen M.H."/>
            <person name="Kaul D."/>
            <person name="Muto C."/>
            <person name="Cheng S.J."/>
            <person name="Richter R.A."/>
            <person name="Bruno V.M."/>
            <person name="Liu G."/>
            <person name="Beyhan S."/>
            <person name="Sundermann A.J."/>
            <person name="Mounaud S."/>
            <person name="Pasculle A.W."/>
            <person name="Nierman W.C."/>
            <person name="Driscoll E."/>
            <person name="Cumbie R."/>
            <person name="Clancy C.J."/>
            <person name="Dupont C.L."/>
        </authorList>
    </citation>
    <scope>NUCLEOTIDE SEQUENCE</scope>
    <source>
        <strain evidence="1">GL11</strain>
    </source>
</reference>
<name>A0A9P6WRM9_RHIOR</name>
<protein>
    <submittedName>
        <fullName evidence="1">Uncharacterized protein</fullName>
    </submittedName>
</protein>
<sequence>MLAVPLHAAAVDAADVLARARAASGGERWQATQHLQAEGEQSLGGLQGRWHLSQDVRTGALTGACPGGATTAAKSACWMAPCHAAPRARSPG</sequence>
<evidence type="ECO:0000313" key="2">
    <source>
        <dbReference type="Proteomes" id="UP000716291"/>
    </source>
</evidence>
<dbReference type="Proteomes" id="UP000716291">
    <property type="component" value="Unassembled WGS sequence"/>
</dbReference>
<dbReference type="AlphaFoldDB" id="A0A9P6WRM9"/>
<organism evidence="1 2">
    <name type="scientific">Rhizopus oryzae</name>
    <name type="common">Mucormycosis agent</name>
    <name type="synonym">Rhizopus arrhizus var. delemar</name>
    <dbReference type="NCBI Taxonomy" id="64495"/>
    <lineage>
        <taxon>Eukaryota</taxon>
        <taxon>Fungi</taxon>
        <taxon>Fungi incertae sedis</taxon>
        <taxon>Mucoromycota</taxon>
        <taxon>Mucoromycotina</taxon>
        <taxon>Mucoromycetes</taxon>
        <taxon>Mucorales</taxon>
        <taxon>Mucorineae</taxon>
        <taxon>Rhizopodaceae</taxon>
        <taxon>Rhizopus</taxon>
    </lineage>
</organism>
<accession>A0A9P6WRM9</accession>